<dbReference type="Pfam" id="PF22381">
    <property type="entry name" value="Staph_reg_Sar_Rot"/>
    <property type="match status" value="1"/>
</dbReference>
<reference evidence="7 8" key="1">
    <citation type="submission" date="2023-04" db="EMBL/GenBank/DDBJ databases">
        <title>Fusibacter bizertensis strain WBS, isolated from littoral bottom sediments of the Arctic seas - biochemical and genomic analysis.</title>
        <authorList>
            <person name="Brioukhanov A.L."/>
        </authorList>
    </citation>
    <scope>NUCLEOTIDE SEQUENCE [LARGE SCALE GENOMIC DNA]</scope>
    <source>
        <strain evidence="7 8">WBS</strain>
    </source>
</reference>
<name>A0ABT6NBE0_9FIRM</name>
<dbReference type="PROSITE" id="PS50995">
    <property type="entry name" value="HTH_MARR_2"/>
    <property type="match status" value="1"/>
</dbReference>
<keyword evidence="8" id="KW-1185">Reference proteome</keyword>
<gene>
    <name evidence="7" type="ORF">QE109_06215</name>
</gene>
<dbReference type="InterPro" id="IPR036388">
    <property type="entry name" value="WH-like_DNA-bd_sf"/>
</dbReference>
<dbReference type="PANTHER" id="PTHR33164">
    <property type="entry name" value="TRANSCRIPTIONAL REGULATOR, MARR FAMILY"/>
    <property type="match status" value="1"/>
</dbReference>
<dbReference type="PRINTS" id="PR00598">
    <property type="entry name" value="HTHMARR"/>
</dbReference>
<protein>
    <submittedName>
        <fullName evidence="7">MarR family transcriptional regulator</fullName>
    </submittedName>
</protein>
<keyword evidence="2" id="KW-0963">Cytoplasm</keyword>
<dbReference type="InterPro" id="IPR039422">
    <property type="entry name" value="MarR/SlyA-like"/>
</dbReference>
<dbReference type="Gene3D" id="1.10.10.10">
    <property type="entry name" value="Winged helix-like DNA-binding domain superfamily/Winged helix DNA-binding domain"/>
    <property type="match status" value="1"/>
</dbReference>
<feature type="domain" description="HTH marR-type" evidence="6">
    <location>
        <begin position="9"/>
        <end position="139"/>
    </location>
</feature>
<evidence type="ECO:0000313" key="8">
    <source>
        <dbReference type="Proteomes" id="UP001158045"/>
    </source>
</evidence>
<dbReference type="RefSeq" id="WP_281093553.1">
    <property type="nucleotide sequence ID" value="NZ_JARYZI010000003.1"/>
</dbReference>
<comment type="subcellular location">
    <subcellularLocation>
        <location evidence="1">Cytoplasm</location>
    </subcellularLocation>
</comment>
<evidence type="ECO:0000256" key="1">
    <source>
        <dbReference type="ARBA" id="ARBA00004496"/>
    </source>
</evidence>
<accession>A0ABT6NBE0</accession>
<dbReference type="InterPro" id="IPR000835">
    <property type="entry name" value="HTH_MarR-typ"/>
</dbReference>
<evidence type="ECO:0000256" key="3">
    <source>
        <dbReference type="ARBA" id="ARBA00023015"/>
    </source>
</evidence>
<evidence type="ECO:0000313" key="7">
    <source>
        <dbReference type="EMBL" id="MDH8677732.1"/>
    </source>
</evidence>
<evidence type="ECO:0000259" key="6">
    <source>
        <dbReference type="PROSITE" id="PS50995"/>
    </source>
</evidence>
<dbReference type="SUPFAM" id="SSF46785">
    <property type="entry name" value="Winged helix' DNA-binding domain"/>
    <property type="match status" value="1"/>
</dbReference>
<dbReference type="EMBL" id="JARYZI010000003">
    <property type="protein sequence ID" value="MDH8677732.1"/>
    <property type="molecule type" value="Genomic_DNA"/>
</dbReference>
<evidence type="ECO:0000256" key="5">
    <source>
        <dbReference type="ARBA" id="ARBA00023163"/>
    </source>
</evidence>
<organism evidence="7 8">
    <name type="scientific">Fusibacter bizertensis</name>
    <dbReference type="NCBI Taxonomy" id="1488331"/>
    <lineage>
        <taxon>Bacteria</taxon>
        <taxon>Bacillati</taxon>
        <taxon>Bacillota</taxon>
        <taxon>Clostridia</taxon>
        <taxon>Eubacteriales</taxon>
        <taxon>Eubacteriales Family XII. Incertae Sedis</taxon>
        <taxon>Fusibacter</taxon>
    </lineage>
</organism>
<dbReference type="PANTHER" id="PTHR33164:SF5">
    <property type="entry name" value="ORGANIC HYDROPEROXIDE RESISTANCE TRANSCRIPTIONAL REGULATOR"/>
    <property type="match status" value="1"/>
</dbReference>
<evidence type="ECO:0000256" key="2">
    <source>
        <dbReference type="ARBA" id="ARBA00022490"/>
    </source>
</evidence>
<keyword evidence="3" id="KW-0805">Transcription regulation</keyword>
<keyword evidence="5" id="KW-0804">Transcription</keyword>
<dbReference type="InterPro" id="IPR055166">
    <property type="entry name" value="Transc_reg_Sar_Rot_HTH"/>
</dbReference>
<proteinExistence type="predicted"/>
<sequence>MNYDALKLKNQLCFPLYAVSKEVTRLYKPFLDPLGLTYTQYITMMALWESDGINVKSLGERLYLDSGTLTPLLKKLESHGLINRTRSKDNERNVFITLTDKGWALRDEAIKVPEQLIQCLHVDPEDAHVLYKVLNKILDEGITAPKEKKV</sequence>
<dbReference type="Proteomes" id="UP001158045">
    <property type="component" value="Unassembled WGS sequence"/>
</dbReference>
<dbReference type="SMART" id="SM00347">
    <property type="entry name" value="HTH_MARR"/>
    <property type="match status" value="1"/>
</dbReference>
<keyword evidence="4" id="KW-0238">DNA-binding</keyword>
<dbReference type="InterPro" id="IPR036390">
    <property type="entry name" value="WH_DNA-bd_sf"/>
</dbReference>
<evidence type="ECO:0000256" key="4">
    <source>
        <dbReference type="ARBA" id="ARBA00023125"/>
    </source>
</evidence>
<comment type="caution">
    <text evidence="7">The sequence shown here is derived from an EMBL/GenBank/DDBJ whole genome shotgun (WGS) entry which is preliminary data.</text>
</comment>